<evidence type="ECO:0000256" key="2">
    <source>
        <dbReference type="SAM" id="MobiDB-lite"/>
    </source>
</evidence>
<gene>
    <name evidence="5" type="ORF">J0S82_010871</name>
</gene>
<dbReference type="PANTHER" id="PTHR21669:SF2">
    <property type="entry name" value="CAPZ-INTERACTING PROTEIN"/>
    <property type="match status" value="1"/>
</dbReference>
<dbReference type="Pfam" id="PF15255">
    <property type="entry name" value="CAP-ZIP_m"/>
    <property type="match status" value="1"/>
</dbReference>
<dbReference type="GO" id="GO:0051015">
    <property type="term" value="F:actin filament binding"/>
    <property type="evidence" value="ECO:0007669"/>
    <property type="project" value="TreeGrafter"/>
</dbReference>
<sequence length="412" mass="44083">MVCQERMAETNANVDDSAPPSVAQLTGRFREQAATAKETPASKPTRRKPPCSLPLFPPKVELGQNGEEKSPPNASHPPKIKVKSSPLIEKLQANLVFHPGALLPGASPKSPGLKAMVSPFHSPPSTPSSPGVQSRASEPEEVPVSFDQPPEGSHLPCYNKVRTRGSIKRRPPSRRFRRSQSDYGDLGDFKAPEPSQENGAKEENGDEVFLSKGKSPGSPPPGEGAAEQEARRKLGRTPSRTEKPEETVTAVEKAQHPEKVTGDSREEASRSPGGEETSEAPHTSSPEAENECGCPKEGDPTGEQMEKSTGDKEECMENEGKAPAQKSQEEEAAREEAPQTPPGEVEDSPNHGQGPGKEKQEEPNCSPGAGHAQPEPSSEVPETQVGVLACARRARPGQWVPLSHGGFLTFRS</sequence>
<feature type="compositionally biased region" description="Basic and acidic residues" evidence="2">
    <location>
        <begin position="294"/>
        <end position="320"/>
    </location>
</feature>
<dbReference type="GO" id="GO:0005769">
    <property type="term" value="C:early endosome"/>
    <property type="evidence" value="ECO:0007669"/>
    <property type="project" value="TreeGrafter"/>
</dbReference>
<dbReference type="GO" id="GO:0005829">
    <property type="term" value="C:cytosol"/>
    <property type="evidence" value="ECO:0007669"/>
    <property type="project" value="GOC"/>
</dbReference>
<evidence type="ECO:0000259" key="4">
    <source>
        <dbReference type="Pfam" id="PF15255"/>
    </source>
</evidence>
<proteinExistence type="predicted"/>
<feature type="domain" description="RCSD" evidence="3">
    <location>
        <begin position="236"/>
        <end position="314"/>
    </location>
</feature>
<dbReference type="GO" id="GO:0003009">
    <property type="term" value="P:skeletal muscle contraction"/>
    <property type="evidence" value="ECO:0007669"/>
    <property type="project" value="TreeGrafter"/>
</dbReference>
<keyword evidence="1" id="KW-0597">Phosphoprotein</keyword>
<dbReference type="InterPro" id="IPR007850">
    <property type="entry name" value="RCSD"/>
</dbReference>
<reference evidence="5" key="1">
    <citation type="journal article" date="2021" name="Evol. Appl.">
        <title>The genome of the Pyrenean desman and the effects of bottlenecks and inbreeding on the genomic landscape of an endangered species.</title>
        <authorList>
            <person name="Escoda L."/>
            <person name="Castresana J."/>
        </authorList>
    </citation>
    <scope>NUCLEOTIDE SEQUENCE</scope>
    <source>
        <strain evidence="5">IBE-C5619</strain>
    </source>
</reference>
<name>A0A8J6A5F3_GALPY</name>
<dbReference type="GO" id="GO:1905394">
    <property type="term" value="F:retromer complex binding"/>
    <property type="evidence" value="ECO:0007669"/>
    <property type="project" value="TreeGrafter"/>
</dbReference>
<dbReference type="AlphaFoldDB" id="A0A8J6A5F3"/>
<feature type="compositionally biased region" description="Basic residues" evidence="2">
    <location>
        <begin position="161"/>
        <end position="178"/>
    </location>
</feature>
<comment type="caution">
    <text evidence="5">The sequence shown here is derived from an EMBL/GenBank/DDBJ whole genome shotgun (WGS) entry which is preliminary data.</text>
</comment>
<feature type="region of interest" description="Disordered" evidence="2">
    <location>
        <begin position="1"/>
        <end position="86"/>
    </location>
</feature>
<dbReference type="PANTHER" id="PTHR21669">
    <property type="entry name" value="CAPZ-INTERACTING PROTEIN AND RELATED PROTEINS"/>
    <property type="match status" value="1"/>
</dbReference>
<dbReference type="GO" id="GO:1901981">
    <property type="term" value="F:phosphatidylinositol phosphate binding"/>
    <property type="evidence" value="ECO:0007669"/>
    <property type="project" value="TreeGrafter"/>
</dbReference>
<keyword evidence="6" id="KW-1185">Reference proteome</keyword>
<evidence type="ECO:0000313" key="6">
    <source>
        <dbReference type="Proteomes" id="UP000700334"/>
    </source>
</evidence>
<evidence type="ECO:0000259" key="3">
    <source>
        <dbReference type="Pfam" id="PF05177"/>
    </source>
</evidence>
<dbReference type="Proteomes" id="UP000700334">
    <property type="component" value="Unassembled WGS sequence"/>
</dbReference>
<organism evidence="5 6">
    <name type="scientific">Galemys pyrenaicus</name>
    <name type="common">Iberian desman</name>
    <name type="synonym">Pyrenean desman</name>
    <dbReference type="NCBI Taxonomy" id="202257"/>
    <lineage>
        <taxon>Eukaryota</taxon>
        <taxon>Metazoa</taxon>
        <taxon>Chordata</taxon>
        <taxon>Craniata</taxon>
        <taxon>Vertebrata</taxon>
        <taxon>Euteleostomi</taxon>
        <taxon>Mammalia</taxon>
        <taxon>Eutheria</taxon>
        <taxon>Laurasiatheria</taxon>
        <taxon>Eulipotyphla</taxon>
        <taxon>Talpidae</taxon>
        <taxon>Galemys</taxon>
    </lineage>
</organism>
<feature type="region of interest" description="Disordered" evidence="2">
    <location>
        <begin position="393"/>
        <end position="412"/>
    </location>
</feature>
<evidence type="ECO:0000256" key="1">
    <source>
        <dbReference type="ARBA" id="ARBA00022553"/>
    </source>
</evidence>
<protein>
    <submittedName>
        <fullName evidence="5">CapZ-interacting protein</fullName>
    </submittedName>
</protein>
<dbReference type="GO" id="GO:0042147">
    <property type="term" value="P:retrograde transport, endosome to Golgi"/>
    <property type="evidence" value="ECO:0007669"/>
    <property type="project" value="TreeGrafter"/>
</dbReference>
<evidence type="ECO:0000313" key="5">
    <source>
        <dbReference type="EMBL" id="KAG8515789.1"/>
    </source>
</evidence>
<dbReference type="GO" id="GO:0036010">
    <property type="term" value="P:protein localization to endosome"/>
    <property type="evidence" value="ECO:0007669"/>
    <property type="project" value="TreeGrafter"/>
</dbReference>
<feature type="domain" description="FAM21/CAPZIP" evidence="4">
    <location>
        <begin position="79"/>
        <end position="181"/>
    </location>
</feature>
<dbReference type="EMBL" id="JAGFMF010011697">
    <property type="protein sequence ID" value="KAG8515789.1"/>
    <property type="molecule type" value="Genomic_DNA"/>
</dbReference>
<dbReference type="InterPro" id="IPR029341">
    <property type="entry name" value="FAM21/CAPZIP"/>
</dbReference>
<dbReference type="Pfam" id="PF05177">
    <property type="entry name" value="RCSD"/>
    <property type="match status" value="1"/>
</dbReference>
<feature type="compositionally biased region" description="Basic and acidic residues" evidence="2">
    <location>
        <begin position="327"/>
        <end position="337"/>
    </location>
</feature>
<feature type="compositionally biased region" description="Basic and acidic residues" evidence="2">
    <location>
        <begin position="253"/>
        <end position="269"/>
    </location>
</feature>
<feature type="region of interest" description="Disordered" evidence="2">
    <location>
        <begin position="100"/>
        <end position="385"/>
    </location>
</feature>
<dbReference type="GO" id="GO:0071203">
    <property type="term" value="C:WASH complex"/>
    <property type="evidence" value="ECO:0007669"/>
    <property type="project" value="TreeGrafter"/>
</dbReference>
<dbReference type="OrthoDB" id="9450049at2759"/>
<accession>A0A8J6A5F3</accession>